<evidence type="ECO:0000256" key="2">
    <source>
        <dbReference type="ARBA" id="ARBA00023315"/>
    </source>
</evidence>
<dbReference type="EMBL" id="QAYE01000003">
    <property type="protein sequence ID" value="PTW47514.1"/>
    <property type="molecule type" value="Genomic_DNA"/>
</dbReference>
<dbReference type="Pfam" id="PF13673">
    <property type="entry name" value="Acetyltransf_10"/>
    <property type="match status" value="1"/>
</dbReference>
<accession>A0A2T5U7R0</accession>
<comment type="caution">
    <text evidence="4">The sequence shown here is derived from an EMBL/GenBank/DDBJ whole genome shotgun (WGS) entry which is preliminary data.</text>
</comment>
<dbReference type="InterPro" id="IPR051556">
    <property type="entry name" value="N-term/lysine_N-AcTrnsfr"/>
</dbReference>
<dbReference type="GO" id="GO:0016747">
    <property type="term" value="F:acyltransferase activity, transferring groups other than amino-acyl groups"/>
    <property type="evidence" value="ECO:0007669"/>
    <property type="project" value="InterPro"/>
</dbReference>
<protein>
    <submittedName>
        <fullName evidence="4">Ribosomal-protein-alanine N-acetyltransferase</fullName>
    </submittedName>
</protein>
<reference evidence="4 5" key="1">
    <citation type="submission" date="2018-04" db="EMBL/GenBank/DDBJ databases">
        <title>Genomic Encyclopedia of Type Strains, Phase III (KMG-III): the genomes of soil and plant-associated and newly described type strains.</title>
        <authorList>
            <person name="Whitman W."/>
        </authorList>
    </citation>
    <scope>NUCLEOTIDE SEQUENCE [LARGE SCALE GENOMIC DNA]</scope>
    <source>
        <strain evidence="4 5">MA-olki</strain>
    </source>
</reference>
<dbReference type="AlphaFoldDB" id="A0A2T5U7R0"/>
<evidence type="ECO:0000256" key="1">
    <source>
        <dbReference type="ARBA" id="ARBA00022679"/>
    </source>
</evidence>
<dbReference type="SUPFAM" id="SSF55729">
    <property type="entry name" value="Acyl-CoA N-acyltransferases (Nat)"/>
    <property type="match status" value="1"/>
</dbReference>
<name>A0A2T5U7R0_9SPHN</name>
<dbReference type="PROSITE" id="PS51186">
    <property type="entry name" value="GNAT"/>
    <property type="match status" value="1"/>
</dbReference>
<dbReference type="OrthoDB" id="9804026at2"/>
<dbReference type="CDD" id="cd04301">
    <property type="entry name" value="NAT_SF"/>
    <property type="match status" value="1"/>
</dbReference>
<keyword evidence="2" id="KW-0012">Acyltransferase</keyword>
<dbReference type="Proteomes" id="UP000244013">
    <property type="component" value="Unassembled WGS sequence"/>
</dbReference>
<dbReference type="RefSeq" id="WP_107953814.1">
    <property type="nucleotide sequence ID" value="NZ_QAYE01000003.1"/>
</dbReference>
<dbReference type="InterPro" id="IPR016181">
    <property type="entry name" value="Acyl_CoA_acyltransferase"/>
</dbReference>
<dbReference type="PANTHER" id="PTHR42919:SF8">
    <property type="entry name" value="N-ALPHA-ACETYLTRANSFERASE 50"/>
    <property type="match status" value="1"/>
</dbReference>
<organism evidence="4 5">
    <name type="scientific">Sphingomonas faeni</name>
    <dbReference type="NCBI Taxonomy" id="185950"/>
    <lineage>
        <taxon>Bacteria</taxon>
        <taxon>Pseudomonadati</taxon>
        <taxon>Pseudomonadota</taxon>
        <taxon>Alphaproteobacteria</taxon>
        <taxon>Sphingomonadales</taxon>
        <taxon>Sphingomonadaceae</taxon>
        <taxon>Sphingomonas</taxon>
    </lineage>
</organism>
<dbReference type="Gene3D" id="3.40.630.30">
    <property type="match status" value="1"/>
</dbReference>
<proteinExistence type="predicted"/>
<evidence type="ECO:0000313" key="4">
    <source>
        <dbReference type="EMBL" id="PTW47514.1"/>
    </source>
</evidence>
<evidence type="ECO:0000313" key="5">
    <source>
        <dbReference type="Proteomes" id="UP000244013"/>
    </source>
</evidence>
<dbReference type="InterPro" id="IPR000182">
    <property type="entry name" value="GNAT_dom"/>
</dbReference>
<sequence length="162" mass="17528">MATRQVATRAVTLRTGDARDLAIVDALMTEAFDPSYGEAWTRSQCLGVLALTGVHLTIAFVDDFPAGFTMTRSVADEAELLLIAVAPDYRRRGVGTALIRAAIADCSVGSIAKLHLEVRAGNDAVKMYDAHGFTKVGERRAYYRGKTGVAYDAYTYSKDINS</sequence>
<dbReference type="PANTHER" id="PTHR42919">
    <property type="entry name" value="N-ALPHA-ACETYLTRANSFERASE"/>
    <property type="match status" value="1"/>
</dbReference>
<gene>
    <name evidence="4" type="ORF">C8J25_103233</name>
</gene>
<feature type="domain" description="N-acetyltransferase" evidence="3">
    <location>
        <begin position="11"/>
        <end position="161"/>
    </location>
</feature>
<keyword evidence="1 4" id="KW-0808">Transferase</keyword>
<dbReference type="GeneID" id="91005580"/>
<evidence type="ECO:0000259" key="3">
    <source>
        <dbReference type="PROSITE" id="PS51186"/>
    </source>
</evidence>